<gene>
    <name evidence="2" type="ORF">FHT02_000841</name>
</gene>
<feature type="transmembrane region" description="Helical" evidence="1">
    <location>
        <begin position="79"/>
        <end position="98"/>
    </location>
</feature>
<keyword evidence="3" id="KW-1185">Reference proteome</keyword>
<dbReference type="EMBL" id="JACIJF010000002">
    <property type="protein sequence ID" value="MBB5709619.1"/>
    <property type="molecule type" value="Genomic_DNA"/>
</dbReference>
<name>A0A840YC75_9SPHN</name>
<evidence type="ECO:0000256" key="1">
    <source>
        <dbReference type="SAM" id="Phobius"/>
    </source>
</evidence>
<dbReference type="Proteomes" id="UP000527143">
    <property type="component" value="Unassembled WGS sequence"/>
</dbReference>
<protein>
    <submittedName>
        <fullName evidence="2">Uncharacterized protein</fullName>
    </submittedName>
</protein>
<feature type="transmembrane region" description="Helical" evidence="1">
    <location>
        <begin position="12"/>
        <end position="32"/>
    </location>
</feature>
<dbReference type="PROSITE" id="PS51257">
    <property type="entry name" value="PROKAR_LIPOPROTEIN"/>
    <property type="match status" value="1"/>
</dbReference>
<comment type="caution">
    <text evidence="2">The sequence shown here is derived from an EMBL/GenBank/DDBJ whole genome shotgun (WGS) entry which is preliminary data.</text>
</comment>
<proteinExistence type="predicted"/>
<feature type="transmembrane region" description="Helical" evidence="1">
    <location>
        <begin position="44"/>
        <end position="67"/>
    </location>
</feature>
<feature type="transmembrane region" description="Helical" evidence="1">
    <location>
        <begin position="118"/>
        <end position="139"/>
    </location>
</feature>
<reference evidence="2 3" key="1">
    <citation type="submission" date="2020-08" db="EMBL/GenBank/DDBJ databases">
        <title>Genomic Encyclopedia of Type Strains, Phase IV (KMG-IV): sequencing the most valuable type-strain genomes for metagenomic binning, comparative biology and taxonomic classification.</title>
        <authorList>
            <person name="Goeker M."/>
        </authorList>
    </citation>
    <scope>NUCLEOTIDE SEQUENCE [LARGE SCALE GENOMIC DNA]</scope>
    <source>
        <strain evidence="2 3">DSM 26736</strain>
    </source>
</reference>
<dbReference type="RefSeq" id="WP_184084604.1">
    <property type="nucleotide sequence ID" value="NZ_JACIJF010000002.1"/>
</dbReference>
<dbReference type="AlphaFoldDB" id="A0A840YC75"/>
<keyword evidence="1" id="KW-0812">Transmembrane</keyword>
<evidence type="ECO:0000313" key="3">
    <source>
        <dbReference type="Proteomes" id="UP000527143"/>
    </source>
</evidence>
<evidence type="ECO:0000313" key="2">
    <source>
        <dbReference type="EMBL" id="MBB5709619.1"/>
    </source>
</evidence>
<keyword evidence="1" id="KW-1133">Transmembrane helix</keyword>
<accession>A0A840YC75</accession>
<keyword evidence="1" id="KW-0472">Membrane</keyword>
<sequence length="152" mass="15941">MPLVVRTSRNLGSAVAAGAYWLAACWVCFALSGNDPVDAVTMSYFGGQQVASLAMFGGSIVLFAVLLRVSRRRHGRSGSALGFCLGWAVVSAGYWIAALHLATGLLLGERLTEHGMEAAAPAWAVWVMMAVTLSLYALLSAATRHIQGALAS</sequence>
<organism evidence="2 3">
    <name type="scientific">Sphingomonas xinjiangensis</name>
    <dbReference type="NCBI Taxonomy" id="643568"/>
    <lineage>
        <taxon>Bacteria</taxon>
        <taxon>Pseudomonadati</taxon>
        <taxon>Pseudomonadota</taxon>
        <taxon>Alphaproteobacteria</taxon>
        <taxon>Sphingomonadales</taxon>
        <taxon>Sphingomonadaceae</taxon>
        <taxon>Sphingomonas</taxon>
    </lineage>
</organism>